<sequence>MNLPASEYSNGCASGWTRYLDPFSSSADQCNRSLPFNDYSLGKGAYLYEDEEDEDLSMLSDASSGPPHIHQDEDSSEETRYASGISVSEPKKSKHKKKAKQQGKKQQNPHLDDTASSPVLSFSKASHGTFFENNAALNYNDNYSTEHDSCLSQGFSATHFKGKSVLSKHFGFFKPSITEKDD</sequence>
<gene>
    <name evidence="9" type="primary">LOC113712062</name>
</gene>
<dbReference type="PANTHER" id="PTHR33347">
    <property type="entry name" value="OSJNBA0091C07.3 PROTEIN"/>
    <property type="match status" value="1"/>
</dbReference>
<keyword evidence="2" id="KW-0963">Cytoplasm</keyword>
<reference evidence="9" key="2">
    <citation type="submission" date="2025-08" db="UniProtKB">
        <authorList>
            <consortium name="RefSeq"/>
        </authorList>
    </citation>
    <scope>IDENTIFICATION</scope>
    <source>
        <tissue evidence="9">Leaves</tissue>
    </source>
</reference>
<evidence type="ECO:0000256" key="2">
    <source>
        <dbReference type="ARBA" id="ARBA00022490"/>
    </source>
</evidence>
<evidence type="ECO:0000313" key="8">
    <source>
        <dbReference type="Proteomes" id="UP001652660"/>
    </source>
</evidence>
<evidence type="ECO:0000256" key="6">
    <source>
        <dbReference type="ARBA" id="ARBA00024199"/>
    </source>
</evidence>
<evidence type="ECO:0000256" key="1">
    <source>
        <dbReference type="ARBA" id="ARBA00004496"/>
    </source>
</evidence>
<evidence type="ECO:0000256" key="7">
    <source>
        <dbReference type="SAM" id="MobiDB-lite"/>
    </source>
</evidence>
<dbReference type="PANTHER" id="PTHR33347:SF34">
    <property type="entry name" value="PROTEIN SOB FIVE-LIKE 6"/>
    <property type="match status" value="1"/>
</dbReference>
<dbReference type="GO" id="GO:0005737">
    <property type="term" value="C:cytoplasm"/>
    <property type="evidence" value="ECO:0007669"/>
    <property type="project" value="UniProtKB-SubCell"/>
</dbReference>
<evidence type="ECO:0000313" key="9">
    <source>
        <dbReference type="RefSeq" id="XP_027091143.2"/>
    </source>
</evidence>
<protein>
    <submittedName>
        <fullName evidence="9">Protein SOB FIVE-LIKE 5</fullName>
    </submittedName>
</protein>
<proteinExistence type="inferred from homology"/>
<name>A0A6P6UKY7_COFAR</name>
<reference evidence="8" key="1">
    <citation type="journal article" date="2025" name="Foods">
        <title>Unveiling the Microbial Signatures of Arabica Coffee Cherries: Insights into Ripeness Specific Diversity, Functional Traits, and Implications for Quality and Safety.</title>
        <authorList>
            <consortium name="RefSeq"/>
            <person name="Tenea G.N."/>
            <person name="Cifuentes V."/>
            <person name="Reyes P."/>
            <person name="Cevallos-Vallejos M."/>
        </authorList>
    </citation>
    <scope>NUCLEOTIDE SEQUENCE [LARGE SCALE GENOMIC DNA]</scope>
</reference>
<dbReference type="GO" id="GO:0009691">
    <property type="term" value="P:cytokinin biosynthetic process"/>
    <property type="evidence" value="ECO:0007669"/>
    <property type="project" value="UniProtKB-KW"/>
</dbReference>
<comment type="subcellular location">
    <subcellularLocation>
        <location evidence="1">Cytoplasm</location>
    </subcellularLocation>
</comment>
<keyword evidence="4" id="KW-0932">Cytokinin signaling pathway</keyword>
<dbReference type="GeneID" id="113712062"/>
<keyword evidence="3" id="KW-0203">Cytokinin biosynthesis</keyword>
<dbReference type="InterPro" id="IPR044670">
    <property type="entry name" value="SOFL"/>
</dbReference>
<evidence type="ECO:0000256" key="4">
    <source>
        <dbReference type="ARBA" id="ARBA00022864"/>
    </source>
</evidence>
<evidence type="ECO:0000256" key="5">
    <source>
        <dbReference type="ARBA" id="ARBA00023242"/>
    </source>
</evidence>
<dbReference type="AlphaFoldDB" id="A0A6P6UKY7"/>
<keyword evidence="8" id="KW-1185">Reference proteome</keyword>
<accession>A0A6P6UKY7</accession>
<dbReference type="Proteomes" id="UP001652660">
    <property type="component" value="Chromosome 10e"/>
</dbReference>
<organism evidence="8 9">
    <name type="scientific">Coffea arabica</name>
    <name type="common">Arabian coffee</name>
    <dbReference type="NCBI Taxonomy" id="13443"/>
    <lineage>
        <taxon>Eukaryota</taxon>
        <taxon>Viridiplantae</taxon>
        <taxon>Streptophyta</taxon>
        <taxon>Embryophyta</taxon>
        <taxon>Tracheophyta</taxon>
        <taxon>Spermatophyta</taxon>
        <taxon>Magnoliopsida</taxon>
        <taxon>eudicotyledons</taxon>
        <taxon>Gunneridae</taxon>
        <taxon>Pentapetalae</taxon>
        <taxon>asterids</taxon>
        <taxon>lamiids</taxon>
        <taxon>Gentianales</taxon>
        <taxon>Rubiaceae</taxon>
        <taxon>Ixoroideae</taxon>
        <taxon>Gardenieae complex</taxon>
        <taxon>Bertiereae - Coffeeae clade</taxon>
        <taxon>Coffeeae</taxon>
        <taxon>Coffea</taxon>
    </lineage>
</organism>
<dbReference type="OrthoDB" id="759087at2759"/>
<keyword evidence="5" id="KW-0539">Nucleus</keyword>
<feature type="compositionally biased region" description="Basic residues" evidence="7">
    <location>
        <begin position="92"/>
        <end position="103"/>
    </location>
</feature>
<comment type="similarity">
    <text evidence="6">Belongs to the SOFL plant protein family.</text>
</comment>
<feature type="compositionally biased region" description="Basic and acidic residues" evidence="7">
    <location>
        <begin position="69"/>
        <end position="80"/>
    </location>
</feature>
<dbReference type="GO" id="GO:0009736">
    <property type="term" value="P:cytokinin-activated signaling pathway"/>
    <property type="evidence" value="ECO:0007669"/>
    <property type="project" value="UniProtKB-KW"/>
</dbReference>
<dbReference type="RefSeq" id="XP_027091143.2">
    <property type="nucleotide sequence ID" value="XM_027235342.2"/>
</dbReference>
<feature type="region of interest" description="Disordered" evidence="7">
    <location>
        <begin position="52"/>
        <end position="118"/>
    </location>
</feature>
<evidence type="ECO:0000256" key="3">
    <source>
        <dbReference type="ARBA" id="ARBA00022712"/>
    </source>
</evidence>